<dbReference type="EMBL" id="CP071793">
    <property type="protein sequence ID" value="QTD51699.1"/>
    <property type="molecule type" value="Genomic_DNA"/>
</dbReference>
<name>A0A8A4TP01_SULCO</name>
<keyword evidence="1" id="KW-0812">Transmembrane</keyword>
<keyword evidence="1" id="KW-0472">Membrane</keyword>
<feature type="transmembrane region" description="Helical" evidence="1">
    <location>
        <begin position="60"/>
        <end position="78"/>
    </location>
</feature>
<gene>
    <name evidence="2" type="ORF">J3U87_04445</name>
</gene>
<feature type="transmembrane region" description="Helical" evidence="1">
    <location>
        <begin position="90"/>
        <end position="108"/>
    </location>
</feature>
<reference evidence="2" key="1">
    <citation type="submission" date="2021-03" db="EMBL/GenBank/DDBJ databases">
        <title>Acanthopleuribacteraceae sp. M133.</title>
        <authorList>
            <person name="Wang G."/>
        </authorList>
    </citation>
    <scope>NUCLEOTIDE SEQUENCE</scope>
    <source>
        <strain evidence="2">M133</strain>
    </source>
</reference>
<organism evidence="2 3">
    <name type="scientific">Sulfidibacter corallicola</name>
    <dbReference type="NCBI Taxonomy" id="2818388"/>
    <lineage>
        <taxon>Bacteria</taxon>
        <taxon>Pseudomonadati</taxon>
        <taxon>Acidobacteriota</taxon>
        <taxon>Holophagae</taxon>
        <taxon>Acanthopleuribacterales</taxon>
        <taxon>Acanthopleuribacteraceae</taxon>
        <taxon>Sulfidibacter</taxon>
    </lineage>
</organism>
<sequence length="121" mass="12573">MSKLTLGIVLGGILGLLDGLSTFFVPEAADMMVQIIVGSTLKGLVTGVIIGYFAVKRKALWTGIFLGLGVGLFLSYLAALMPDPSGQHHYFEIMLPGGILGAVVGFATQKFGRQSAGTANA</sequence>
<accession>A0A8A4TP01</accession>
<dbReference type="AlphaFoldDB" id="A0A8A4TP01"/>
<keyword evidence="1" id="KW-1133">Transmembrane helix</keyword>
<protein>
    <submittedName>
        <fullName evidence="2">Uncharacterized protein</fullName>
    </submittedName>
</protein>
<evidence type="ECO:0000313" key="3">
    <source>
        <dbReference type="Proteomes" id="UP000663929"/>
    </source>
</evidence>
<dbReference type="KEGG" id="scor:J3U87_04445"/>
<proteinExistence type="predicted"/>
<evidence type="ECO:0000256" key="1">
    <source>
        <dbReference type="SAM" id="Phobius"/>
    </source>
</evidence>
<evidence type="ECO:0000313" key="2">
    <source>
        <dbReference type="EMBL" id="QTD51699.1"/>
    </source>
</evidence>
<feature type="transmembrane region" description="Helical" evidence="1">
    <location>
        <begin position="35"/>
        <end position="55"/>
    </location>
</feature>
<dbReference type="RefSeq" id="WP_237381825.1">
    <property type="nucleotide sequence ID" value="NZ_CP071793.1"/>
</dbReference>
<keyword evidence="3" id="KW-1185">Reference proteome</keyword>
<dbReference type="Proteomes" id="UP000663929">
    <property type="component" value="Chromosome"/>
</dbReference>